<dbReference type="EMBL" id="LR796195">
    <property type="protein sequence ID" value="CAB4126364.1"/>
    <property type="molecule type" value="Genomic_DNA"/>
</dbReference>
<dbReference type="InterPro" id="IPR023366">
    <property type="entry name" value="ATP_synth_asu-like_sf"/>
</dbReference>
<protein>
    <submittedName>
        <fullName evidence="1">Uncharacterized protein</fullName>
    </submittedName>
</protein>
<name>A0A6J5KVC8_9CAUD</name>
<reference evidence="1" key="1">
    <citation type="submission" date="2020-04" db="EMBL/GenBank/DDBJ databases">
        <authorList>
            <person name="Chiriac C."/>
            <person name="Salcher M."/>
            <person name="Ghai R."/>
            <person name="Kavagutti S V."/>
        </authorList>
    </citation>
    <scope>NUCLEOTIDE SEQUENCE</scope>
</reference>
<proteinExistence type="predicted"/>
<evidence type="ECO:0000313" key="1">
    <source>
        <dbReference type="EMBL" id="CAB4126364.1"/>
    </source>
</evidence>
<accession>A0A6J5KVC8</accession>
<gene>
    <name evidence="1" type="ORF">UFOVP88_25</name>
</gene>
<organism evidence="1">
    <name type="scientific">uncultured Caudovirales phage</name>
    <dbReference type="NCBI Taxonomy" id="2100421"/>
    <lineage>
        <taxon>Viruses</taxon>
        <taxon>Duplodnaviria</taxon>
        <taxon>Heunggongvirae</taxon>
        <taxon>Uroviricota</taxon>
        <taxon>Caudoviricetes</taxon>
        <taxon>Peduoviridae</taxon>
        <taxon>Maltschvirus</taxon>
        <taxon>Maltschvirus maltsch</taxon>
    </lineage>
</organism>
<sequence length="762" mass="84512">MSYQPFFITQYDDQSGLNTYYQQFLIPDKAFPILEDAYCWRGQVKRRRGYSSLGRLQRQVSVSGTLSLGAFNLITGLSLESSANIVPGSINIVGGTDGTTYTDPNKNGTLTATGGTGTGGTINYVTGALTITAGSNQSISGRISYYPGLPVMGLEKKETTADSIASLITFDQHYAYRILGSPGTFSELPSSTPVVWHGSDLNFFWSTNYYFQNTALLFWVTNFNNSLTPDPMYYYNGTTWTAFHPLITGSTTVWTCLAMVPYKGRLLLFNTWEGITANGQGAAVPFVNRMRWNGPSGTDPTLQSTNWRDDVVGFGGHADAPTQEQITGVEFIKDVLIVKTERASWKIVYTGNPALPFLWEKVNTELGCESPFSLIPFDSGVLAVANVGITTDSSVNVERIDINIPNTVFAIDNNNNDGYRVQGIRDYVNELVFWSYVDDSDQTTYPDKTLVYNYRNNTWAIFNDSFTCFGYYQNPSPYTWATLPYLSWNDWNDSWNSGVEQAFYPQIVGGNQQGFVMLQGTGVQNGSSLALYGITTSSGNLTIPNHNLKSGQFITFSGCLGTVSYLNGNTYQVNTIVDLNTITLNQYNAGVITPLIFASNDTYLGNGLIAIIQNFDIWTKRFSPAYDQGKQVRLGYVDVLAFRTPSGQITANYYINENDVLALNNASYDQIPATIDSVVNNSTLLTCPENLTLMPFQSQQDKIWHRFPVYCLAQNFQIEFTMSPQQMFGYNSDGTSNPGLPVQDFIMYAMTLYMTPTARLAP</sequence>
<dbReference type="Gene3D" id="2.40.30.20">
    <property type="match status" value="1"/>
</dbReference>